<dbReference type="PROSITE" id="PS51674">
    <property type="entry name" value="4FE4S_WBL"/>
    <property type="match status" value="1"/>
</dbReference>
<dbReference type="Pfam" id="PF02467">
    <property type="entry name" value="Whib"/>
    <property type="match status" value="1"/>
</dbReference>
<evidence type="ECO:0000313" key="2">
    <source>
        <dbReference type="EMBL" id="KJK49533.1"/>
    </source>
</evidence>
<accession>A0A0F0H7F4</accession>
<dbReference type="AlphaFoldDB" id="A0A0F0H7F4"/>
<comment type="caution">
    <text evidence="2">The sequence shown here is derived from an EMBL/GenBank/DDBJ whole genome shotgun (WGS) entry which is preliminary data.</text>
</comment>
<sequence>MVNPENYYEVIAAELDRYAKVPDDVLLEIVTRDGACMWLWPNDEEPEWQNEKLTDRELAARLCADCPIRNVCLELELRTAGAETVGVWGGLSQDDRRALYRVWRARREGGEPS</sequence>
<feature type="domain" description="4Fe-4S Wbl-type" evidence="1">
    <location>
        <begin position="35"/>
        <end position="98"/>
    </location>
</feature>
<dbReference type="EMBL" id="JYJG01000081">
    <property type="protein sequence ID" value="KJK49533.1"/>
    <property type="molecule type" value="Genomic_DNA"/>
</dbReference>
<protein>
    <submittedName>
        <fullName evidence="2">Transcription factor WhiB</fullName>
    </submittedName>
</protein>
<dbReference type="InterPro" id="IPR034768">
    <property type="entry name" value="4FE4S_WBL"/>
</dbReference>
<gene>
    <name evidence="2" type="ORF">UK23_13625</name>
</gene>
<evidence type="ECO:0000313" key="3">
    <source>
        <dbReference type="Proteomes" id="UP000033393"/>
    </source>
</evidence>
<reference evidence="2 3" key="1">
    <citation type="submission" date="2015-02" db="EMBL/GenBank/DDBJ databases">
        <authorList>
            <person name="Ju K.-S."/>
            <person name="Doroghazi J.R."/>
            <person name="Metcalf W."/>
        </authorList>
    </citation>
    <scope>NUCLEOTIDE SEQUENCE [LARGE SCALE GENOMIC DNA]</scope>
    <source>
        <strain evidence="2 3">NRRL B-16140</strain>
    </source>
</reference>
<evidence type="ECO:0000259" key="1">
    <source>
        <dbReference type="PROSITE" id="PS51674"/>
    </source>
</evidence>
<proteinExistence type="predicted"/>
<organism evidence="2 3">
    <name type="scientific">Lentzea aerocolonigenes</name>
    <name type="common">Lechevalieria aerocolonigenes</name>
    <name type="synonym">Saccharothrix aerocolonigenes</name>
    <dbReference type="NCBI Taxonomy" id="68170"/>
    <lineage>
        <taxon>Bacteria</taxon>
        <taxon>Bacillati</taxon>
        <taxon>Actinomycetota</taxon>
        <taxon>Actinomycetes</taxon>
        <taxon>Pseudonocardiales</taxon>
        <taxon>Pseudonocardiaceae</taxon>
        <taxon>Lentzea</taxon>
    </lineage>
</organism>
<dbReference type="Proteomes" id="UP000033393">
    <property type="component" value="Unassembled WGS sequence"/>
</dbReference>
<keyword evidence="3" id="KW-1185">Reference proteome</keyword>
<dbReference type="PATRIC" id="fig|68170.10.peg.2673"/>
<dbReference type="OrthoDB" id="3689751at2"/>
<name>A0A0F0H7F4_LENAE</name>